<protein>
    <submittedName>
        <fullName evidence="5">CheY-like chemotaxis protein</fullName>
    </submittedName>
</protein>
<dbReference type="InterPro" id="IPR011006">
    <property type="entry name" value="CheY-like_superfamily"/>
</dbReference>
<reference evidence="5 6" key="1">
    <citation type="submission" date="2020-03" db="EMBL/GenBank/DDBJ databases">
        <title>Genomic Encyclopedia of Type Strains, Phase IV (KMG-IV): sequencing the most valuable type-strain genomes for metagenomic binning, comparative biology and taxonomic classification.</title>
        <authorList>
            <person name="Goeker M."/>
        </authorList>
    </citation>
    <scope>NUCLEOTIDE SEQUENCE [LARGE SCALE GENOMIC DNA]</scope>
    <source>
        <strain evidence="5 6">DSM 24233</strain>
    </source>
</reference>
<dbReference type="AlphaFoldDB" id="A0A846QV19"/>
<gene>
    <name evidence="5" type="ORF">GGQ74_003097</name>
</gene>
<organism evidence="5 6">
    <name type="scientific">Desulfobaculum xiamenense</name>
    <dbReference type="NCBI Taxonomy" id="995050"/>
    <lineage>
        <taxon>Bacteria</taxon>
        <taxon>Pseudomonadati</taxon>
        <taxon>Thermodesulfobacteriota</taxon>
        <taxon>Desulfovibrionia</taxon>
        <taxon>Desulfovibrionales</taxon>
        <taxon>Desulfovibrionaceae</taxon>
        <taxon>Desulfobaculum</taxon>
    </lineage>
</organism>
<dbReference type="PANTHER" id="PTHR45339">
    <property type="entry name" value="HYBRID SIGNAL TRANSDUCTION HISTIDINE KINASE J"/>
    <property type="match status" value="1"/>
</dbReference>
<dbReference type="Pfam" id="PF00072">
    <property type="entry name" value="Response_reg"/>
    <property type="match status" value="1"/>
</dbReference>
<dbReference type="EMBL" id="JAATJA010000005">
    <property type="protein sequence ID" value="NJB69395.1"/>
    <property type="molecule type" value="Genomic_DNA"/>
</dbReference>
<accession>A0A846QV19</accession>
<dbReference type="RefSeq" id="WP_167942485.1">
    <property type="nucleotide sequence ID" value="NZ_JAATJA010000005.1"/>
</dbReference>
<feature type="domain" description="Response regulatory" evidence="4">
    <location>
        <begin position="2"/>
        <end position="118"/>
    </location>
</feature>
<keyword evidence="2" id="KW-0902">Two-component regulatory system</keyword>
<dbReference type="PROSITE" id="PS50110">
    <property type="entry name" value="RESPONSE_REGULATORY"/>
    <property type="match status" value="1"/>
</dbReference>
<dbReference type="SUPFAM" id="SSF52172">
    <property type="entry name" value="CheY-like"/>
    <property type="match status" value="1"/>
</dbReference>
<dbReference type="CDD" id="cd17546">
    <property type="entry name" value="REC_hyHK_CKI1_RcsC-like"/>
    <property type="match status" value="1"/>
</dbReference>
<feature type="modified residue" description="4-aspartylphosphate" evidence="3">
    <location>
        <position position="51"/>
    </location>
</feature>
<sequence length="118" mass="13337">MHILLVEDECITRESARLSLEDRGYTVTAVENGKRAIEALCAHPCDLVLMDIKMPVMDGMEAARKIRSELTCGTAIPIIALTAYNSRDFDDYRAAGFTDWIEKPYNSNDLVRKIRELT</sequence>
<keyword evidence="1 3" id="KW-0597">Phosphoprotein</keyword>
<dbReference type="SMART" id="SM00448">
    <property type="entry name" value="REC"/>
    <property type="match status" value="1"/>
</dbReference>
<evidence type="ECO:0000256" key="2">
    <source>
        <dbReference type="ARBA" id="ARBA00023012"/>
    </source>
</evidence>
<evidence type="ECO:0000313" key="5">
    <source>
        <dbReference type="EMBL" id="NJB69395.1"/>
    </source>
</evidence>
<proteinExistence type="predicted"/>
<dbReference type="Proteomes" id="UP000580856">
    <property type="component" value="Unassembled WGS sequence"/>
</dbReference>
<dbReference type="Gene3D" id="3.40.50.2300">
    <property type="match status" value="1"/>
</dbReference>
<name>A0A846QV19_9BACT</name>
<dbReference type="PANTHER" id="PTHR45339:SF1">
    <property type="entry name" value="HYBRID SIGNAL TRANSDUCTION HISTIDINE KINASE J"/>
    <property type="match status" value="1"/>
</dbReference>
<keyword evidence="6" id="KW-1185">Reference proteome</keyword>
<evidence type="ECO:0000259" key="4">
    <source>
        <dbReference type="PROSITE" id="PS50110"/>
    </source>
</evidence>
<evidence type="ECO:0000256" key="1">
    <source>
        <dbReference type="ARBA" id="ARBA00022553"/>
    </source>
</evidence>
<evidence type="ECO:0000313" key="6">
    <source>
        <dbReference type="Proteomes" id="UP000580856"/>
    </source>
</evidence>
<dbReference type="InterPro" id="IPR001789">
    <property type="entry name" value="Sig_transdc_resp-reg_receiver"/>
</dbReference>
<evidence type="ECO:0000256" key="3">
    <source>
        <dbReference type="PROSITE-ProRule" id="PRU00169"/>
    </source>
</evidence>
<dbReference type="GO" id="GO:0000160">
    <property type="term" value="P:phosphorelay signal transduction system"/>
    <property type="evidence" value="ECO:0007669"/>
    <property type="project" value="UniProtKB-KW"/>
</dbReference>
<comment type="caution">
    <text evidence="5">The sequence shown here is derived from an EMBL/GenBank/DDBJ whole genome shotgun (WGS) entry which is preliminary data.</text>
</comment>